<feature type="compositionally biased region" description="Basic and acidic residues" evidence="3">
    <location>
        <begin position="32"/>
        <end position="56"/>
    </location>
</feature>
<dbReference type="InterPro" id="IPR023631">
    <property type="entry name" value="Amidase_dom"/>
</dbReference>
<organism evidence="5 6">
    <name type="scientific">Aspergillus leporis</name>
    <dbReference type="NCBI Taxonomy" id="41062"/>
    <lineage>
        <taxon>Eukaryota</taxon>
        <taxon>Fungi</taxon>
        <taxon>Dikarya</taxon>
        <taxon>Ascomycota</taxon>
        <taxon>Pezizomycotina</taxon>
        <taxon>Eurotiomycetes</taxon>
        <taxon>Eurotiomycetidae</taxon>
        <taxon>Eurotiales</taxon>
        <taxon>Aspergillaceae</taxon>
        <taxon>Aspergillus</taxon>
        <taxon>Aspergillus subgen. Circumdati</taxon>
    </lineage>
</organism>
<dbReference type="Proteomes" id="UP000326565">
    <property type="component" value="Unassembled WGS sequence"/>
</dbReference>
<dbReference type="SUPFAM" id="SSF75304">
    <property type="entry name" value="Amidase signature (AS) enzymes"/>
    <property type="match status" value="1"/>
</dbReference>
<evidence type="ECO:0000313" key="6">
    <source>
        <dbReference type="Proteomes" id="UP000326565"/>
    </source>
</evidence>
<gene>
    <name evidence="5" type="ORF">BDV29DRAFT_191067</name>
</gene>
<accession>A0A5N5X456</accession>
<dbReference type="PANTHER" id="PTHR46072">
    <property type="entry name" value="AMIDASE-RELATED-RELATED"/>
    <property type="match status" value="1"/>
</dbReference>
<reference evidence="5 6" key="1">
    <citation type="submission" date="2019-04" db="EMBL/GenBank/DDBJ databases">
        <title>Friends and foes A comparative genomics study of 23 Aspergillus species from section Flavi.</title>
        <authorList>
            <consortium name="DOE Joint Genome Institute"/>
            <person name="Kjaerbolling I."/>
            <person name="Vesth T."/>
            <person name="Frisvad J.C."/>
            <person name="Nybo J.L."/>
            <person name="Theobald S."/>
            <person name="Kildgaard S."/>
            <person name="Isbrandt T."/>
            <person name="Kuo A."/>
            <person name="Sato A."/>
            <person name="Lyhne E.K."/>
            <person name="Kogle M.E."/>
            <person name="Wiebenga A."/>
            <person name="Kun R.S."/>
            <person name="Lubbers R.J."/>
            <person name="Makela M.R."/>
            <person name="Barry K."/>
            <person name="Chovatia M."/>
            <person name="Clum A."/>
            <person name="Daum C."/>
            <person name="Haridas S."/>
            <person name="He G."/>
            <person name="LaButti K."/>
            <person name="Lipzen A."/>
            <person name="Mondo S."/>
            <person name="Riley R."/>
            <person name="Salamov A."/>
            <person name="Simmons B.A."/>
            <person name="Magnuson J.K."/>
            <person name="Henrissat B."/>
            <person name="Mortensen U.H."/>
            <person name="Larsen T.O."/>
            <person name="Devries R.P."/>
            <person name="Grigoriev I.V."/>
            <person name="Machida M."/>
            <person name="Baker S.E."/>
            <person name="Andersen M.R."/>
        </authorList>
    </citation>
    <scope>NUCLEOTIDE SEQUENCE [LARGE SCALE GENOMIC DNA]</scope>
    <source>
        <strain evidence="5 6">CBS 151.66</strain>
    </source>
</reference>
<keyword evidence="6" id="KW-1185">Reference proteome</keyword>
<evidence type="ECO:0000256" key="2">
    <source>
        <dbReference type="ARBA" id="ARBA00022801"/>
    </source>
</evidence>
<name>A0A5N5X456_9EURO</name>
<dbReference type="Gene3D" id="3.90.1300.10">
    <property type="entry name" value="Amidase signature (AS) domain"/>
    <property type="match status" value="2"/>
</dbReference>
<dbReference type="OrthoDB" id="6428749at2759"/>
<dbReference type="PANTHER" id="PTHR46072:SF4">
    <property type="entry name" value="AMIDASE C550.07-RELATED"/>
    <property type="match status" value="1"/>
</dbReference>
<dbReference type="GO" id="GO:0016787">
    <property type="term" value="F:hydrolase activity"/>
    <property type="evidence" value="ECO:0007669"/>
    <property type="project" value="UniProtKB-KW"/>
</dbReference>
<evidence type="ECO:0000259" key="4">
    <source>
        <dbReference type="Pfam" id="PF01425"/>
    </source>
</evidence>
<comment type="similarity">
    <text evidence="1">Belongs to the amidase family.</text>
</comment>
<feature type="domain" description="Amidase" evidence="4">
    <location>
        <begin position="87"/>
        <end position="213"/>
    </location>
</feature>
<dbReference type="AlphaFoldDB" id="A0A5N5X456"/>
<dbReference type="InterPro" id="IPR036928">
    <property type="entry name" value="AS_sf"/>
</dbReference>
<dbReference type="Pfam" id="PF01425">
    <property type="entry name" value="Amidase"/>
    <property type="match status" value="2"/>
</dbReference>
<protein>
    <submittedName>
        <fullName evidence="5">Amidase signature domain-containing protein</fullName>
    </submittedName>
</protein>
<feature type="domain" description="Amidase" evidence="4">
    <location>
        <begin position="351"/>
        <end position="462"/>
    </location>
</feature>
<evidence type="ECO:0000313" key="5">
    <source>
        <dbReference type="EMBL" id="KAB8074274.1"/>
    </source>
</evidence>
<dbReference type="EMBL" id="ML732212">
    <property type="protein sequence ID" value="KAB8074274.1"/>
    <property type="molecule type" value="Genomic_DNA"/>
</dbReference>
<evidence type="ECO:0000256" key="1">
    <source>
        <dbReference type="ARBA" id="ARBA00009199"/>
    </source>
</evidence>
<proteinExistence type="inferred from homology"/>
<keyword evidence="2" id="KW-0378">Hydrolase</keyword>
<sequence>MSQTARSVRILTMAHPIANLERKALSLADPEPADRPDTDHRTHRIPDMKKPGRYEDASVEQILSPPEITIRESSSETLVVSLAAGTLTATAVTRAYTCDKPLGPFHGLPISIKACEGIAGLDNTAGFVGWVGRKNVEDATIVKIFWKRVPSFMRERTEPQGLMALDTCSSITGNKVNPHNRDLSSGGLLGGGGGDSALQALYDGPLGIGPDIGSTALSQPLVDPLDWMRCYVIGCETIMGTVGPLSPTPRGINLFMKAVLASNPWMSDRTLHHIPWREHEPHIYQGEKKKLTVGKPYQQKEALEILLSTAARRSLKTSLSRERHLPLLVWILRDTPGIEELDLHGVWDWTMKREVFRYTYLQEWNSIAQEMDVILCPAYPTPAPLVDTSRRWGYMSIWNLLGYSAIVFPVTKVDPERDAKDAAHKPQNEFDSWYHEYYNAQKQQDAPVCLQLVAKKLEDKKVVQALQEIKQMIGLPFVDCLA</sequence>
<evidence type="ECO:0000256" key="3">
    <source>
        <dbReference type="SAM" id="MobiDB-lite"/>
    </source>
</evidence>
<feature type="region of interest" description="Disordered" evidence="3">
    <location>
        <begin position="25"/>
        <end position="57"/>
    </location>
</feature>